<comment type="similarity">
    <text evidence="1 2">Belongs to the small heat shock protein (HSP20) family.</text>
</comment>
<sequence length="151" mass="17273">MTNNSREESTPKRAQEPVNHMMKAMNDFFQQRPTKGFLESMDQLFISSPFNGSFPMELNENDKAYIVQAKLPGIKKEDIEIDVLPQHITISIKQSKTSLKNNKETYHQKDTLSRTIPFTKVINSRSVTAIHENGLLTVTIPKIKGKKIEIK</sequence>
<accession>A0A2X4VUR1</accession>
<keyword evidence="5" id="KW-1185">Reference proteome</keyword>
<organism evidence="4 5">
    <name type="scientific">Lederbergia lenta</name>
    <name type="common">Bacillus lentus</name>
    <dbReference type="NCBI Taxonomy" id="1467"/>
    <lineage>
        <taxon>Bacteria</taxon>
        <taxon>Bacillati</taxon>
        <taxon>Bacillota</taxon>
        <taxon>Bacilli</taxon>
        <taxon>Bacillales</taxon>
        <taxon>Bacillaceae</taxon>
        <taxon>Lederbergia</taxon>
    </lineage>
</organism>
<evidence type="ECO:0000259" key="3">
    <source>
        <dbReference type="PROSITE" id="PS01031"/>
    </source>
</evidence>
<proteinExistence type="inferred from homology"/>
<name>A0A2X4VUR1_LEDLE</name>
<reference evidence="4 5" key="1">
    <citation type="submission" date="2018-06" db="EMBL/GenBank/DDBJ databases">
        <authorList>
            <consortium name="Pathogen Informatics"/>
            <person name="Doyle S."/>
        </authorList>
    </citation>
    <scope>NUCLEOTIDE SEQUENCE [LARGE SCALE GENOMIC DNA]</scope>
    <source>
        <strain evidence="4 5">NCTC4824</strain>
    </source>
</reference>
<dbReference type="STRING" id="1348624.GCA_001591545_00430"/>
<feature type="domain" description="SHSP" evidence="3">
    <location>
        <begin position="47"/>
        <end position="151"/>
    </location>
</feature>
<evidence type="ECO:0000256" key="2">
    <source>
        <dbReference type="RuleBase" id="RU003616"/>
    </source>
</evidence>
<gene>
    <name evidence="4" type="primary">hspA</name>
    <name evidence="4" type="ORF">NCTC4824_01337</name>
</gene>
<keyword evidence="4" id="KW-0346">Stress response</keyword>
<evidence type="ECO:0000313" key="4">
    <source>
        <dbReference type="EMBL" id="SQI54531.1"/>
    </source>
</evidence>
<dbReference type="EMBL" id="LS483476">
    <property type="protein sequence ID" value="SQI54531.1"/>
    <property type="molecule type" value="Genomic_DNA"/>
</dbReference>
<evidence type="ECO:0000256" key="1">
    <source>
        <dbReference type="PROSITE-ProRule" id="PRU00285"/>
    </source>
</evidence>
<dbReference type="InterPro" id="IPR008978">
    <property type="entry name" value="HSP20-like_chaperone"/>
</dbReference>
<dbReference type="PANTHER" id="PTHR11527">
    <property type="entry name" value="HEAT-SHOCK PROTEIN 20 FAMILY MEMBER"/>
    <property type="match status" value="1"/>
</dbReference>
<dbReference type="SUPFAM" id="SSF49764">
    <property type="entry name" value="HSP20-like chaperones"/>
    <property type="match status" value="1"/>
</dbReference>
<evidence type="ECO:0000313" key="5">
    <source>
        <dbReference type="Proteomes" id="UP000249134"/>
    </source>
</evidence>
<dbReference type="CDD" id="cd06464">
    <property type="entry name" value="ACD_sHsps-like"/>
    <property type="match status" value="1"/>
</dbReference>
<dbReference type="Pfam" id="PF00011">
    <property type="entry name" value="HSP20"/>
    <property type="match status" value="1"/>
</dbReference>
<dbReference type="Gene3D" id="2.60.40.790">
    <property type="match status" value="1"/>
</dbReference>
<dbReference type="PROSITE" id="PS01031">
    <property type="entry name" value="SHSP"/>
    <property type="match status" value="1"/>
</dbReference>
<protein>
    <submittedName>
        <fullName evidence="4">Heat shock protein Hsp20</fullName>
    </submittedName>
</protein>
<dbReference type="KEGG" id="blen:NCTC4824_01337"/>
<dbReference type="InterPro" id="IPR002068">
    <property type="entry name" value="A-crystallin/Hsp20_dom"/>
</dbReference>
<dbReference type="Proteomes" id="UP000249134">
    <property type="component" value="Chromosome 1"/>
</dbReference>
<dbReference type="RefSeq" id="WP_066136813.1">
    <property type="nucleotide sequence ID" value="NZ_CBCSGM010000001.1"/>
</dbReference>
<dbReference type="AlphaFoldDB" id="A0A2X4VUR1"/>
<dbReference type="InterPro" id="IPR031107">
    <property type="entry name" value="Small_HSP"/>
</dbReference>